<organism evidence="2">
    <name type="scientific">termite gut metagenome</name>
    <dbReference type="NCBI Taxonomy" id="433724"/>
    <lineage>
        <taxon>unclassified sequences</taxon>
        <taxon>metagenomes</taxon>
        <taxon>organismal metagenomes</taxon>
    </lineage>
</organism>
<accession>A0A5J4QLM8</accession>
<dbReference type="AlphaFoldDB" id="A0A5J4QLM8"/>
<dbReference type="EMBL" id="SNRY01003201">
    <property type="protein sequence ID" value="KAA6321841.1"/>
    <property type="molecule type" value="Genomic_DNA"/>
</dbReference>
<feature type="compositionally biased region" description="Basic residues" evidence="1">
    <location>
        <begin position="59"/>
        <end position="70"/>
    </location>
</feature>
<gene>
    <name evidence="2" type="ORF">EZS27_028555</name>
</gene>
<evidence type="ECO:0000256" key="1">
    <source>
        <dbReference type="SAM" id="MobiDB-lite"/>
    </source>
</evidence>
<evidence type="ECO:0008006" key="3">
    <source>
        <dbReference type="Google" id="ProtNLM"/>
    </source>
</evidence>
<sequence length="167" mass="18878">MIASLTIRKASACLGVNMKSVFDWRHKIFSSLSAFNGESFGGIVECDDKRVDMSEKGSRKLTRKPYKRRGDRTTKKGVSNDKVSILVATDKKSKPTMQVAKVGRIDVKSIERTIGKYMGKQNVRCLDSHPFLVVWALDRQLEHHYFCGIQTTPQGQLLPRPACKFNE</sequence>
<comment type="caution">
    <text evidence="2">The sequence shown here is derived from an EMBL/GenBank/DDBJ whole genome shotgun (WGS) entry which is preliminary data.</text>
</comment>
<reference evidence="2" key="1">
    <citation type="submission" date="2019-03" db="EMBL/GenBank/DDBJ databases">
        <title>Single cell metagenomics reveals metabolic interactions within the superorganism composed of flagellate Streblomastix strix and complex community of Bacteroidetes bacteria on its surface.</title>
        <authorList>
            <person name="Treitli S.C."/>
            <person name="Kolisko M."/>
            <person name="Husnik F."/>
            <person name="Keeling P."/>
            <person name="Hampl V."/>
        </authorList>
    </citation>
    <scope>NUCLEOTIDE SEQUENCE</scope>
    <source>
        <strain evidence="2">STM</strain>
    </source>
</reference>
<protein>
    <recommendedName>
        <fullName evidence="3">ISXO2-like transposase domain-containing protein</fullName>
    </recommendedName>
</protein>
<proteinExistence type="predicted"/>
<feature type="region of interest" description="Disordered" evidence="1">
    <location>
        <begin position="54"/>
        <end position="76"/>
    </location>
</feature>
<evidence type="ECO:0000313" key="2">
    <source>
        <dbReference type="EMBL" id="KAA6321841.1"/>
    </source>
</evidence>
<name>A0A5J4QLM8_9ZZZZ</name>